<proteinExistence type="predicted"/>
<dbReference type="EMBL" id="CP000107">
    <property type="protein sequence ID" value="AAZ68533.1"/>
    <property type="molecule type" value="Genomic_DNA"/>
</dbReference>
<name>A0ACA6AVV2_EHRCJ</name>
<sequence>MELILLFEGNVPILYPAHVCTYDKSQDAYRIDYPAIDFTTNVTRPGDDVPLNELYGSMFNKYCIISNTSSPKIIYCLYGTTRGGGGGEHSIYNSCFRI</sequence>
<gene>
    <name evidence="1" type="ordered locus">Ecaj_0496</name>
</gene>
<organism evidence="1 2">
    <name type="scientific">Ehrlichia canis (strain Jake)</name>
    <dbReference type="NCBI Taxonomy" id="269484"/>
    <lineage>
        <taxon>Bacteria</taxon>
        <taxon>Pseudomonadati</taxon>
        <taxon>Pseudomonadota</taxon>
        <taxon>Alphaproteobacteria</taxon>
        <taxon>Rickettsiales</taxon>
        <taxon>Anaplasmataceae</taxon>
        <taxon>Ehrlichia</taxon>
    </lineage>
</organism>
<protein>
    <submittedName>
        <fullName evidence="1">Uncharacterized protein</fullName>
    </submittedName>
</protein>
<dbReference type="Proteomes" id="UP000000435">
    <property type="component" value="Chromosome"/>
</dbReference>
<keyword evidence="2" id="KW-1185">Reference proteome</keyword>
<accession>A0ACA6AVV2</accession>
<evidence type="ECO:0000313" key="2">
    <source>
        <dbReference type="Proteomes" id="UP000000435"/>
    </source>
</evidence>
<evidence type="ECO:0000313" key="1">
    <source>
        <dbReference type="EMBL" id="AAZ68533.1"/>
    </source>
</evidence>
<reference evidence="2" key="1">
    <citation type="journal article" date="2006" name="J. Bacteriol.">
        <title>The genome of the obligately intracellular bacterium Ehrlichia canis reveals themes of complex membrane structure and immune evasion strategies.</title>
        <authorList>
            <person name="Mavromatis K."/>
            <person name="Doyle C.K."/>
            <person name="Lykidis A."/>
            <person name="Ivanova N."/>
            <person name="Francino M.P."/>
            <person name="Chain P."/>
            <person name="Shin M."/>
            <person name="Malfatti S."/>
            <person name="Larimer F."/>
            <person name="Copeland A."/>
            <person name="Detter J.C."/>
            <person name="Land M."/>
            <person name="Richardson P.M."/>
            <person name="Yu X.J."/>
            <person name="Walker D.H."/>
            <person name="McBride J.W."/>
            <person name="Kyrpides N.C."/>
        </authorList>
    </citation>
    <scope>NUCLEOTIDE SEQUENCE [LARGE SCALE GENOMIC DNA]</scope>
    <source>
        <strain evidence="2">Jake</strain>
    </source>
</reference>